<dbReference type="InterPro" id="IPR001279">
    <property type="entry name" value="Metallo-B-lactamas"/>
</dbReference>
<evidence type="ECO:0000256" key="1">
    <source>
        <dbReference type="ARBA" id="ARBA00004514"/>
    </source>
</evidence>
<dbReference type="EMBL" id="CP003117">
    <property type="protein sequence ID" value="AET64619.1"/>
    <property type="molecule type" value="Genomic_DNA"/>
</dbReference>
<feature type="domain" description="Metallo-beta-lactamase" evidence="7">
    <location>
        <begin position="50"/>
        <end position="200"/>
    </location>
</feature>
<proteinExistence type="predicted"/>
<comment type="catalytic activity">
    <reaction evidence="5">
        <text>a ribonucleotidyl-ribonucleotide-RNA + H2O = a 3'-end ribonucleotide-RNA + a 5'-end 5'-phospho-ribonucleoside-RNA + H(+)</text>
        <dbReference type="Rhea" id="RHEA:68096"/>
        <dbReference type="Rhea" id="RHEA-COMP:15179"/>
        <dbReference type="Rhea" id="RHEA-COMP:17355"/>
        <dbReference type="Rhea" id="RHEA-COMP:17428"/>
        <dbReference type="ChEBI" id="CHEBI:15377"/>
        <dbReference type="ChEBI" id="CHEBI:15378"/>
        <dbReference type="ChEBI" id="CHEBI:74896"/>
        <dbReference type="ChEBI" id="CHEBI:138282"/>
        <dbReference type="ChEBI" id="CHEBI:173118"/>
    </reaction>
    <physiologicalReaction direction="left-to-right" evidence="5">
        <dbReference type="Rhea" id="RHEA:68097"/>
    </physiologicalReaction>
</comment>
<evidence type="ECO:0000256" key="5">
    <source>
        <dbReference type="ARBA" id="ARBA00044690"/>
    </source>
</evidence>
<dbReference type="PANTHER" id="PTHR23200:SF48">
    <property type="entry name" value="METALLO-BETA-LACTAMASE DOMAIN-CONTAINING PROTEIN 1"/>
    <property type="match status" value="1"/>
</dbReference>
<protein>
    <recommendedName>
        <fullName evidence="3">Metallo-beta-lactamase domain-containing protein 1</fullName>
    </recommendedName>
    <alternativeName>
        <fullName evidence="4">Endoribonuclease MBLAC1</fullName>
    </alternativeName>
</protein>
<dbReference type="SUPFAM" id="SSF56281">
    <property type="entry name" value="Metallo-hydrolase/oxidoreductase"/>
    <property type="match status" value="1"/>
</dbReference>
<evidence type="ECO:0000256" key="4">
    <source>
        <dbReference type="ARBA" id="ARBA00032988"/>
    </source>
</evidence>
<dbReference type="PANTHER" id="PTHR23200">
    <property type="entry name" value="METALLO-BETA-LACTAMASE DOMAIN-CONTAINING PROTEIN 1"/>
    <property type="match status" value="1"/>
</dbReference>
<dbReference type="CDD" id="cd07711">
    <property type="entry name" value="MBLAC1-like_MBL-fold"/>
    <property type="match status" value="1"/>
</dbReference>
<dbReference type="Gene3D" id="3.60.15.10">
    <property type="entry name" value="Ribonuclease Z/Hydroxyacylglutathione hydrolase-like"/>
    <property type="match status" value="1"/>
</dbReference>
<dbReference type="KEGG" id="mhi:Mhar_1255"/>
<dbReference type="PATRIC" id="fig|1110509.7.peg.1390"/>
<keyword evidence="9" id="KW-1185">Reference proteome</keyword>
<evidence type="ECO:0000313" key="8">
    <source>
        <dbReference type="EMBL" id="AET64619.1"/>
    </source>
</evidence>
<evidence type="ECO:0000256" key="3">
    <source>
        <dbReference type="ARBA" id="ARBA00014856"/>
    </source>
</evidence>
<gene>
    <name evidence="8" type="ordered locus">Mhar_1255</name>
</gene>
<comment type="subunit">
    <text evidence="2">Homodimer.</text>
</comment>
<name>G7WNC8_METH6</name>
<dbReference type="AlphaFoldDB" id="G7WNC8"/>
<dbReference type="SMART" id="SM00849">
    <property type="entry name" value="Lactamase_B"/>
    <property type="match status" value="1"/>
</dbReference>
<evidence type="ECO:0000259" key="7">
    <source>
        <dbReference type="SMART" id="SM00849"/>
    </source>
</evidence>
<reference evidence="8 9" key="1">
    <citation type="journal article" date="2012" name="PLoS ONE">
        <title>The genome characteristics and predicted function of methyl-group oxidation pathway in the obligate aceticlastic methanogens, Methanosaeta spp.</title>
        <authorList>
            <person name="Zhu J."/>
            <person name="Zheng H."/>
            <person name="Ai G."/>
            <person name="Zhang G."/>
            <person name="Liu D."/>
            <person name="Liu X."/>
            <person name="Dong X."/>
        </authorList>
    </citation>
    <scope>NUCLEOTIDE SEQUENCE [LARGE SCALE GENOMIC DNA]</scope>
    <source>
        <strain evidence="8 9">6Ac</strain>
    </source>
</reference>
<dbReference type="GO" id="GO:0005829">
    <property type="term" value="C:cytosol"/>
    <property type="evidence" value="ECO:0007669"/>
    <property type="project" value="UniProtKB-SubCell"/>
</dbReference>
<dbReference type="InterPro" id="IPR036866">
    <property type="entry name" value="RibonucZ/Hydroxyglut_hydro"/>
</dbReference>
<accession>G7WNC8</accession>
<organism evidence="8 9">
    <name type="scientific">Methanothrix harundinacea (strain 6Ac)</name>
    <name type="common">Methanosaeta harundinacea</name>
    <dbReference type="NCBI Taxonomy" id="1110509"/>
    <lineage>
        <taxon>Archaea</taxon>
        <taxon>Methanobacteriati</taxon>
        <taxon>Methanobacteriota</taxon>
        <taxon>Stenosarchaea group</taxon>
        <taxon>Methanomicrobia</taxon>
        <taxon>Methanotrichales</taxon>
        <taxon>Methanotrichaceae</taxon>
        <taxon>Methanothrix</taxon>
    </lineage>
</organism>
<comment type="function">
    <text evidence="6">Endoribonuclease that catalyzes the hydrolysis of histone-coding pre-mRNA 3'-end. Involved in histone pre-mRNA processing during the S-phase of the cell cycle, which is required for entering/progressing through S-phase. Cleaves histone pre-mRNA at a major and a minor cleavage site after the 5'-ACCCA-3' and the 5'-ACCCACA-3' sequence, respectively, and located downstream of the stem-loop. May require the presence of the HDE element located at the histone pre-RNA 3'-end to avoid non-specific cleavage.</text>
</comment>
<evidence type="ECO:0000256" key="6">
    <source>
        <dbReference type="ARBA" id="ARBA00045869"/>
    </source>
</evidence>
<dbReference type="Proteomes" id="UP000005877">
    <property type="component" value="Chromosome"/>
</dbReference>
<dbReference type="STRING" id="1110509.Mhar_1255"/>
<evidence type="ECO:0000313" key="9">
    <source>
        <dbReference type="Proteomes" id="UP000005877"/>
    </source>
</evidence>
<dbReference type="Pfam" id="PF00753">
    <property type="entry name" value="Lactamase_B"/>
    <property type="match status" value="1"/>
</dbReference>
<evidence type="ECO:0000256" key="2">
    <source>
        <dbReference type="ARBA" id="ARBA00011738"/>
    </source>
</evidence>
<dbReference type="HOGENOM" id="CLU_030571_2_6_2"/>
<sequence length="216" mass="23542">MRVLSEAQTRRMVNLMGAEVTAQIPAPPRAVLLKPGRLVRDEDGTILEARSSATLILAGSRKIVVDTGCEGEGEPITNRLKELGLAPEYVDIVVNTHDHPDHSGNNRLFSRARILSGKGGLEEGDLIAPGVWIMETPGHTADSISVVCESPRRIVVAGDALPLMGNYLKWVPPRLHVDRGMALRSMARIVEVAEVVVPGHDSPFLVRERRRTADLD</sequence>
<dbReference type="InterPro" id="IPR039344">
    <property type="entry name" value="MBLAC1"/>
</dbReference>
<comment type="subcellular location">
    <subcellularLocation>
        <location evidence="1">Cytoplasm</location>
        <location evidence="1">Cytosol</location>
    </subcellularLocation>
</comment>